<accession>A0A8C9XQB5</accession>
<dbReference type="Pfam" id="PF16297">
    <property type="entry name" value="DUF4939"/>
    <property type="match status" value="1"/>
</dbReference>
<dbReference type="InterPro" id="IPR032549">
    <property type="entry name" value="DUF4939"/>
</dbReference>
<name>A0A8C9XQB5_SANLU</name>
<organism evidence="2 3">
    <name type="scientific">Sander lucioperca</name>
    <name type="common">Pike-perch</name>
    <name type="synonym">Perca lucioperca</name>
    <dbReference type="NCBI Taxonomy" id="283035"/>
    <lineage>
        <taxon>Eukaryota</taxon>
        <taxon>Metazoa</taxon>
        <taxon>Chordata</taxon>
        <taxon>Craniata</taxon>
        <taxon>Vertebrata</taxon>
        <taxon>Euteleostomi</taxon>
        <taxon>Actinopterygii</taxon>
        <taxon>Neopterygii</taxon>
        <taxon>Teleostei</taxon>
        <taxon>Neoteleostei</taxon>
        <taxon>Acanthomorphata</taxon>
        <taxon>Eupercaria</taxon>
        <taxon>Perciformes</taxon>
        <taxon>Percoidei</taxon>
        <taxon>Percidae</taxon>
        <taxon>Luciopercinae</taxon>
        <taxon>Sander</taxon>
    </lineage>
</organism>
<reference evidence="2" key="1">
    <citation type="submission" date="2025-08" db="UniProtKB">
        <authorList>
            <consortium name="Ensembl"/>
        </authorList>
    </citation>
    <scope>IDENTIFICATION</scope>
</reference>
<dbReference type="AlphaFoldDB" id="A0A8C9XQB5"/>
<feature type="domain" description="DUF4939" evidence="1">
    <location>
        <begin position="38"/>
        <end position="87"/>
    </location>
</feature>
<evidence type="ECO:0000259" key="1">
    <source>
        <dbReference type="Pfam" id="PF16297"/>
    </source>
</evidence>
<evidence type="ECO:0000313" key="3">
    <source>
        <dbReference type="Proteomes" id="UP000694568"/>
    </source>
</evidence>
<dbReference type="Ensembl" id="ENSSLUT00000014822.1">
    <property type="protein sequence ID" value="ENSSLUP00000014357.1"/>
    <property type="gene ID" value="ENSSLUG00000006729.1"/>
</dbReference>
<sequence>MEPVFLNAPCPVAWQHCLAGDLQLPTPCGLVFDLQPISYATDKAMIAFVIELLRGRALDWASALWERQDICLASYQEFTAEMRKLFDHPDF</sequence>
<dbReference type="Proteomes" id="UP000694568">
    <property type="component" value="Unplaced"/>
</dbReference>
<proteinExistence type="predicted"/>
<reference evidence="2" key="2">
    <citation type="submission" date="2025-09" db="UniProtKB">
        <authorList>
            <consortium name="Ensembl"/>
        </authorList>
    </citation>
    <scope>IDENTIFICATION</scope>
</reference>
<dbReference type="GeneTree" id="ENSGT01010000222920"/>
<keyword evidence="3" id="KW-1185">Reference proteome</keyword>
<evidence type="ECO:0000313" key="2">
    <source>
        <dbReference type="Ensembl" id="ENSSLUP00000014357.1"/>
    </source>
</evidence>
<protein>
    <recommendedName>
        <fullName evidence="1">DUF4939 domain-containing protein</fullName>
    </recommendedName>
</protein>